<sequence length="404" mass="46026">MPNQIYMLTTSLKLFRSLSRMASFYKLTPLKIGCEVQGVDLRTENRPEVITQIKKDVTEHRILVFKDQGIISGDRHVEISRWFGELESTFYKHPRSPHPDVFRVSNDASEGCTGVGRTGWHIDGSFQSAPFSYSLYHMVSVPKQGATAFAPLTELIEGLSPERRAEWKRLWMMSDRRSGPLHPLIYPHPHTGKKVMCFHTGMVSGYVWDKGTERERYATDDEFNRINQDIEDEFKKDGGKIQYVHQDINMGVQSSLELCIDDKKRKFGTACTGARMRTSPTLTTTIWQVARTLNICDQVVDKLPGNDVFTYPRKRRDKVKTLASKERVNIGDNEHISVDLTLLFQRLIVATSHGQWSEGEFIISDNLAVGHEATPETQLPRSTVGLRVLHRTTIKGTHPPDSLR</sequence>
<keyword evidence="5" id="KW-0408">Iron</keyword>
<reference evidence="7" key="1">
    <citation type="submission" date="2020-11" db="EMBL/GenBank/DDBJ databases">
        <authorList>
            <person name="Tran Van P."/>
        </authorList>
    </citation>
    <scope>NUCLEOTIDE SEQUENCE</scope>
</reference>
<evidence type="ECO:0000256" key="2">
    <source>
        <dbReference type="ARBA" id="ARBA00022723"/>
    </source>
</evidence>
<keyword evidence="2" id="KW-0479">Metal-binding</keyword>
<organism evidence="7">
    <name type="scientific">Timema cristinae</name>
    <name type="common">Walking stick</name>
    <dbReference type="NCBI Taxonomy" id="61476"/>
    <lineage>
        <taxon>Eukaryota</taxon>
        <taxon>Metazoa</taxon>
        <taxon>Ecdysozoa</taxon>
        <taxon>Arthropoda</taxon>
        <taxon>Hexapoda</taxon>
        <taxon>Insecta</taxon>
        <taxon>Pterygota</taxon>
        <taxon>Neoptera</taxon>
        <taxon>Polyneoptera</taxon>
        <taxon>Phasmatodea</taxon>
        <taxon>Timematodea</taxon>
        <taxon>Timematoidea</taxon>
        <taxon>Timematidae</taxon>
        <taxon>Timema</taxon>
    </lineage>
</organism>
<protein>
    <recommendedName>
        <fullName evidence="6">TauD/TfdA-like domain-containing protein</fullName>
    </recommendedName>
</protein>
<dbReference type="Gene3D" id="3.60.130.10">
    <property type="entry name" value="Clavaminate synthase-like"/>
    <property type="match status" value="2"/>
</dbReference>
<dbReference type="InterPro" id="IPR003819">
    <property type="entry name" value="TauD/TfdA-like"/>
</dbReference>
<keyword evidence="3" id="KW-0223">Dioxygenase</keyword>
<feature type="domain" description="TauD/TfdA-like" evidence="6">
    <location>
        <begin position="26"/>
        <end position="206"/>
    </location>
</feature>
<evidence type="ECO:0000256" key="3">
    <source>
        <dbReference type="ARBA" id="ARBA00022964"/>
    </source>
</evidence>
<dbReference type="GO" id="GO:0046872">
    <property type="term" value="F:metal ion binding"/>
    <property type="evidence" value="ECO:0007669"/>
    <property type="project" value="UniProtKB-KW"/>
</dbReference>
<gene>
    <name evidence="7" type="ORF">TCEB3V08_LOCUS7317</name>
</gene>
<dbReference type="PANTHER" id="PTHR43779:SF3">
    <property type="entry name" value="(3R)-3-[(CARBOXYMETHYL)AMINO]FATTY ACID OXYGENASE_DECARBOXYLASE"/>
    <property type="match status" value="1"/>
</dbReference>
<evidence type="ECO:0000259" key="6">
    <source>
        <dbReference type="Pfam" id="PF02668"/>
    </source>
</evidence>
<dbReference type="PANTHER" id="PTHR43779">
    <property type="entry name" value="DIOXYGENASE RV0097-RELATED"/>
    <property type="match status" value="1"/>
</dbReference>
<evidence type="ECO:0000256" key="1">
    <source>
        <dbReference type="ARBA" id="ARBA00005896"/>
    </source>
</evidence>
<proteinExistence type="inferred from homology"/>
<dbReference type="EMBL" id="OC319042">
    <property type="protein sequence ID" value="CAD7404081.1"/>
    <property type="molecule type" value="Genomic_DNA"/>
</dbReference>
<evidence type="ECO:0000256" key="5">
    <source>
        <dbReference type="ARBA" id="ARBA00023004"/>
    </source>
</evidence>
<dbReference type="Pfam" id="PF02668">
    <property type="entry name" value="TauD"/>
    <property type="match status" value="1"/>
</dbReference>
<dbReference type="SUPFAM" id="SSF51197">
    <property type="entry name" value="Clavaminate synthase-like"/>
    <property type="match status" value="1"/>
</dbReference>
<dbReference type="GO" id="GO:0051213">
    <property type="term" value="F:dioxygenase activity"/>
    <property type="evidence" value="ECO:0007669"/>
    <property type="project" value="UniProtKB-KW"/>
</dbReference>
<comment type="similarity">
    <text evidence="1">Belongs to the TfdA dioxygenase family.</text>
</comment>
<accession>A0A7R9H0Z8</accession>
<evidence type="ECO:0000256" key="4">
    <source>
        <dbReference type="ARBA" id="ARBA00023002"/>
    </source>
</evidence>
<dbReference type="AlphaFoldDB" id="A0A7R9H0Z8"/>
<evidence type="ECO:0000313" key="7">
    <source>
        <dbReference type="EMBL" id="CAD7404081.1"/>
    </source>
</evidence>
<dbReference type="InterPro" id="IPR051178">
    <property type="entry name" value="TfdA_dioxygenase"/>
</dbReference>
<name>A0A7R9H0Z8_TIMCR</name>
<dbReference type="InterPro" id="IPR042098">
    <property type="entry name" value="TauD-like_sf"/>
</dbReference>
<keyword evidence="4" id="KW-0560">Oxidoreductase</keyword>